<dbReference type="Proteomes" id="UP000318878">
    <property type="component" value="Unassembled WGS sequence"/>
</dbReference>
<accession>A0A5C5VNM7</accession>
<comment type="caution">
    <text evidence="2">The sequence shown here is derived from an EMBL/GenBank/DDBJ whole genome shotgun (WGS) entry which is preliminary data.</text>
</comment>
<name>A0A5C5VNM7_9BACT</name>
<reference evidence="2 3" key="1">
    <citation type="submission" date="2019-02" db="EMBL/GenBank/DDBJ databases">
        <title>Deep-cultivation of Planctomycetes and their phenomic and genomic characterization uncovers novel biology.</title>
        <authorList>
            <person name="Wiegand S."/>
            <person name="Jogler M."/>
            <person name="Boedeker C."/>
            <person name="Pinto D."/>
            <person name="Vollmers J."/>
            <person name="Rivas-Marin E."/>
            <person name="Kohn T."/>
            <person name="Peeters S.H."/>
            <person name="Heuer A."/>
            <person name="Rast P."/>
            <person name="Oberbeckmann S."/>
            <person name="Bunk B."/>
            <person name="Jeske O."/>
            <person name="Meyerdierks A."/>
            <person name="Storesund J.E."/>
            <person name="Kallscheuer N."/>
            <person name="Luecker S."/>
            <person name="Lage O.M."/>
            <person name="Pohl T."/>
            <person name="Merkel B.J."/>
            <person name="Hornburger P."/>
            <person name="Mueller R.-W."/>
            <person name="Bruemmer F."/>
            <person name="Labrenz M."/>
            <person name="Spormann A.M."/>
            <person name="Op Den Camp H."/>
            <person name="Overmann J."/>
            <person name="Amann R."/>
            <person name="Jetten M.S.M."/>
            <person name="Mascher T."/>
            <person name="Medema M.H."/>
            <person name="Devos D.P."/>
            <person name="Kaster A.-K."/>
            <person name="Ovreas L."/>
            <person name="Rohde M."/>
            <person name="Galperin M.Y."/>
            <person name="Jogler C."/>
        </authorList>
    </citation>
    <scope>NUCLEOTIDE SEQUENCE [LARGE SCALE GENOMIC DNA]</scope>
    <source>
        <strain evidence="2 3">Enr8</strain>
    </source>
</reference>
<dbReference type="EMBL" id="SJPF01000001">
    <property type="protein sequence ID" value="TWT39511.1"/>
    <property type="molecule type" value="Genomic_DNA"/>
</dbReference>
<evidence type="ECO:0000313" key="3">
    <source>
        <dbReference type="Proteomes" id="UP000318878"/>
    </source>
</evidence>
<dbReference type="InterPro" id="IPR010799">
    <property type="entry name" value="MlrC_C"/>
</dbReference>
<keyword evidence="3" id="KW-1185">Reference proteome</keyword>
<organism evidence="2 3">
    <name type="scientific">Blastopirellula retiformator</name>
    <dbReference type="NCBI Taxonomy" id="2527970"/>
    <lineage>
        <taxon>Bacteria</taxon>
        <taxon>Pseudomonadati</taxon>
        <taxon>Planctomycetota</taxon>
        <taxon>Planctomycetia</taxon>
        <taxon>Pirellulales</taxon>
        <taxon>Pirellulaceae</taxon>
        <taxon>Blastopirellula</taxon>
    </lineage>
</organism>
<gene>
    <name evidence="2" type="ORF">Enr8_12100</name>
</gene>
<evidence type="ECO:0000259" key="1">
    <source>
        <dbReference type="Pfam" id="PF07171"/>
    </source>
</evidence>
<protein>
    <recommendedName>
        <fullName evidence="1">Microcystin LR degradation protein MlrC C-terminal domain-containing protein</fullName>
    </recommendedName>
</protein>
<sequence length="117" mass="13309">MHEGRFAEEQPRHGGKTEYDMSPTAIVQTKTGLTLQITTHRTAPWSLRQLTHCDLAPTDFRIIVAKGVNAPLAAYADVCPHFFRVDTPGVTTANLSRLDYAKRRNEMYPFELHAVWR</sequence>
<dbReference type="AlphaFoldDB" id="A0A5C5VNM7"/>
<proteinExistence type="predicted"/>
<dbReference type="Pfam" id="PF07171">
    <property type="entry name" value="MlrC_C"/>
    <property type="match status" value="1"/>
</dbReference>
<feature type="domain" description="Microcystin LR degradation protein MlrC C-terminal" evidence="1">
    <location>
        <begin position="2"/>
        <end position="101"/>
    </location>
</feature>
<evidence type="ECO:0000313" key="2">
    <source>
        <dbReference type="EMBL" id="TWT39511.1"/>
    </source>
</evidence>